<dbReference type="GO" id="GO:0030247">
    <property type="term" value="F:polysaccharide binding"/>
    <property type="evidence" value="ECO:0007669"/>
    <property type="project" value="InterPro"/>
</dbReference>
<keyword evidence="4" id="KW-0812">Transmembrane</keyword>
<organism evidence="15">
    <name type="scientific">Fagus sylvatica</name>
    <name type="common">Beechnut</name>
    <dbReference type="NCBI Taxonomy" id="28930"/>
    <lineage>
        <taxon>Eukaryota</taxon>
        <taxon>Viridiplantae</taxon>
        <taxon>Streptophyta</taxon>
        <taxon>Embryophyta</taxon>
        <taxon>Tracheophyta</taxon>
        <taxon>Spermatophyta</taxon>
        <taxon>Magnoliopsida</taxon>
        <taxon>eudicotyledons</taxon>
        <taxon>Gunneridae</taxon>
        <taxon>Pentapetalae</taxon>
        <taxon>rosids</taxon>
        <taxon>fabids</taxon>
        <taxon>Fagales</taxon>
        <taxon>Fagaceae</taxon>
        <taxon>Fagus</taxon>
    </lineage>
</organism>
<keyword evidence="5 13" id="KW-0732">Signal</keyword>
<keyword evidence="6 12" id="KW-0547">Nucleotide-binding</keyword>
<keyword evidence="11" id="KW-0325">Glycoprotein</keyword>
<comment type="subcellular location">
    <subcellularLocation>
        <location evidence="1">Membrane</location>
        <topology evidence="1">Single-pass type I membrane protein</topology>
    </subcellularLocation>
</comment>
<evidence type="ECO:0000256" key="6">
    <source>
        <dbReference type="ARBA" id="ARBA00022741"/>
    </source>
</evidence>
<dbReference type="InterPro" id="IPR000719">
    <property type="entry name" value="Prot_kinase_dom"/>
</dbReference>
<dbReference type="Gene3D" id="3.30.200.20">
    <property type="entry name" value="Phosphorylase Kinase, domain 1"/>
    <property type="match status" value="1"/>
</dbReference>
<keyword evidence="2" id="KW-0723">Serine/threonine-protein kinase</keyword>
<dbReference type="GO" id="GO:0016020">
    <property type="term" value="C:membrane"/>
    <property type="evidence" value="ECO:0007669"/>
    <property type="project" value="UniProtKB-SubCell"/>
</dbReference>
<evidence type="ECO:0000313" key="15">
    <source>
        <dbReference type="EMBL" id="SPD05097.1"/>
    </source>
</evidence>
<dbReference type="FunFam" id="1.10.510.10:FF:000590">
    <property type="entry name" value="PR5-like receptor kinase"/>
    <property type="match status" value="1"/>
</dbReference>
<evidence type="ECO:0000256" key="12">
    <source>
        <dbReference type="PROSITE-ProRule" id="PRU10141"/>
    </source>
</evidence>
<dbReference type="InterPro" id="IPR025287">
    <property type="entry name" value="WAK_GUB"/>
</dbReference>
<feature type="domain" description="Protein kinase" evidence="14">
    <location>
        <begin position="304"/>
        <end position="590"/>
    </location>
</feature>
<dbReference type="AlphaFoldDB" id="A0A2N9GRM4"/>
<sequence length="618" mass="70344">MDNSLLLCIFLFFLLLLVNAKEFGAELDECKETRCKHHGPTIRFPFWLKDHHPEHCRYPGFELSCTEDKNTMLELPRSVKLFVKHIDYTAQLIDVYDPVGCLPRQIENLTLTASPFQFVDLYGLYFNYTFFNCSSDKYPNVFYNDEGISCLRSHGYKIVAVDSDDEAYSALIVGCPKMYDIISVPYSLIYSNANDFQFNWFKPMCGRCEAEGKKCGMKGNTSETQCSPIKIFKQHTGLSIKQIVIGSVILGSFLLVQVVRALYHFYRSNRLEKESQVKIEKFLEDYKALKPTRYSYADIKRITNQFKDKLGQGGYGTVFKGRLSNDVFVAVKILNNYKGDGEEFINEVGSMGRIHHVNVARLVGYCADGFRRALIYEFLPNESLEKHIFSADGKSHILGWEKLQDIALGIAKGIEYLHQGCDLQILHFDIKPHNILLDHNFNPKISDFGLAKLCSKGKSVVSMTAARGTMGYIAPEVLSRNFGTVSHKSDVYSFGMLLLEIVGGRKNIDTTVENTSQVYFPEWIYNHLDQGENPRIQLEEEGHATLARKLTIVGLWCIQWYPINRPSMKVVVQMLEGKGDNLKIPPNPFDSTHSMNQSLIVLGKRSHTALSVNYESEE</sequence>
<keyword evidence="10" id="KW-0472">Membrane</keyword>
<dbReference type="PROSITE" id="PS00107">
    <property type="entry name" value="PROTEIN_KINASE_ATP"/>
    <property type="match status" value="1"/>
</dbReference>
<feature type="chain" id="PRO_5014867179" description="Protein kinase domain-containing protein" evidence="13">
    <location>
        <begin position="21"/>
        <end position="618"/>
    </location>
</feature>
<dbReference type="PROSITE" id="PS50011">
    <property type="entry name" value="PROTEIN_KINASE_DOM"/>
    <property type="match status" value="1"/>
</dbReference>
<accession>A0A2N9GRM4</accession>
<evidence type="ECO:0000256" key="9">
    <source>
        <dbReference type="ARBA" id="ARBA00022989"/>
    </source>
</evidence>
<keyword evidence="9" id="KW-1133">Transmembrane helix</keyword>
<evidence type="ECO:0000256" key="1">
    <source>
        <dbReference type="ARBA" id="ARBA00004479"/>
    </source>
</evidence>
<evidence type="ECO:0000256" key="8">
    <source>
        <dbReference type="ARBA" id="ARBA00022840"/>
    </source>
</evidence>
<evidence type="ECO:0000256" key="7">
    <source>
        <dbReference type="ARBA" id="ARBA00022777"/>
    </source>
</evidence>
<dbReference type="SUPFAM" id="SSF56112">
    <property type="entry name" value="Protein kinase-like (PK-like)"/>
    <property type="match status" value="1"/>
</dbReference>
<dbReference type="Gene3D" id="1.10.510.10">
    <property type="entry name" value="Transferase(Phosphotransferase) domain 1"/>
    <property type="match status" value="1"/>
</dbReference>
<dbReference type="EMBL" id="OIVN01002616">
    <property type="protein sequence ID" value="SPD05097.1"/>
    <property type="molecule type" value="Genomic_DNA"/>
</dbReference>
<dbReference type="CDD" id="cd14066">
    <property type="entry name" value="STKc_IRAK"/>
    <property type="match status" value="1"/>
</dbReference>
<evidence type="ECO:0000256" key="11">
    <source>
        <dbReference type="ARBA" id="ARBA00023180"/>
    </source>
</evidence>
<evidence type="ECO:0000256" key="3">
    <source>
        <dbReference type="ARBA" id="ARBA00022679"/>
    </source>
</evidence>
<dbReference type="InterPro" id="IPR045874">
    <property type="entry name" value="LRK10/LRL21-25-like"/>
</dbReference>
<dbReference type="FunFam" id="3.30.200.20:FF:000178">
    <property type="entry name" value="serine/threonine-protein kinase PBS1-like"/>
    <property type="match status" value="1"/>
</dbReference>
<dbReference type="InterPro" id="IPR008271">
    <property type="entry name" value="Ser/Thr_kinase_AS"/>
</dbReference>
<feature type="binding site" evidence="12">
    <location>
        <position position="332"/>
    </location>
    <ligand>
        <name>ATP</name>
        <dbReference type="ChEBI" id="CHEBI:30616"/>
    </ligand>
</feature>
<evidence type="ECO:0000256" key="13">
    <source>
        <dbReference type="SAM" id="SignalP"/>
    </source>
</evidence>
<dbReference type="GO" id="GO:0004674">
    <property type="term" value="F:protein serine/threonine kinase activity"/>
    <property type="evidence" value="ECO:0007669"/>
    <property type="project" value="UniProtKB-KW"/>
</dbReference>
<keyword evidence="3" id="KW-0808">Transferase</keyword>
<dbReference type="Pfam" id="PF00069">
    <property type="entry name" value="Pkinase"/>
    <property type="match status" value="1"/>
</dbReference>
<dbReference type="PANTHER" id="PTHR27009">
    <property type="entry name" value="RUST RESISTANCE KINASE LR10-RELATED"/>
    <property type="match status" value="1"/>
</dbReference>
<dbReference type="InterPro" id="IPR011009">
    <property type="entry name" value="Kinase-like_dom_sf"/>
</dbReference>
<name>A0A2N9GRM4_FAGSY</name>
<dbReference type="GO" id="GO:0005524">
    <property type="term" value="F:ATP binding"/>
    <property type="evidence" value="ECO:0007669"/>
    <property type="project" value="UniProtKB-UniRule"/>
</dbReference>
<gene>
    <name evidence="15" type="ORF">FSB_LOCUS32979</name>
</gene>
<evidence type="ECO:0000256" key="2">
    <source>
        <dbReference type="ARBA" id="ARBA00022527"/>
    </source>
</evidence>
<evidence type="ECO:0000256" key="5">
    <source>
        <dbReference type="ARBA" id="ARBA00022729"/>
    </source>
</evidence>
<reference evidence="15" key="1">
    <citation type="submission" date="2018-02" db="EMBL/GenBank/DDBJ databases">
        <authorList>
            <person name="Cohen D.B."/>
            <person name="Kent A.D."/>
        </authorList>
    </citation>
    <scope>NUCLEOTIDE SEQUENCE</scope>
</reference>
<keyword evidence="8 12" id="KW-0067">ATP-binding</keyword>
<dbReference type="SMART" id="SM00220">
    <property type="entry name" value="S_TKc"/>
    <property type="match status" value="1"/>
</dbReference>
<evidence type="ECO:0000256" key="4">
    <source>
        <dbReference type="ARBA" id="ARBA00022692"/>
    </source>
</evidence>
<protein>
    <recommendedName>
        <fullName evidence="14">Protein kinase domain-containing protein</fullName>
    </recommendedName>
</protein>
<proteinExistence type="predicted"/>
<dbReference type="Pfam" id="PF13947">
    <property type="entry name" value="GUB_WAK_bind"/>
    <property type="match status" value="1"/>
</dbReference>
<feature type="signal peptide" evidence="13">
    <location>
        <begin position="1"/>
        <end position="20"/>
    </location>
</feature>
<evidence type="ECO:0000259" key="14">
    <source>
        <dbReference type="PROSITE" id="PS50011"/>
    </source>
</evidence>
<keyword evidence="7" id="KW-0418">Kinase</keyword>
<dbReference type="InterPro" id="IPR017441">
    <property type="entry name" value="Protein_kinase_ATP_BS"/>
</dbReference>
<dbReference type="PROSITE" id="PS00108">
    <property type="entry name" value="PROTEIN_KINASE_ST"/>
    <property type="match status" value="1"/>
</dbReference>
<evidence type="ECO:0000256" key="10">
    <source>
        <dbReference type="ARBA" id="ARBA00023136"/>
    </source>
</evidence>